<evidence type="ECO:0000313" key="3">
    <source>
        <dbReference type="Proteomes" id="UP000828390"/>
    </source>
</evidence>
<dbReference type="AlphaFoldDB" id="A0A9D4KI14"/>
<reference evidence="2" key="1">
    <citation type="journal article" date="2019" name="bioRxiv">
        <title>The Genome of the Zebra Mussel, Dreissena polymorpha: A Resource for Invasive Species Research.</title>
        <authorList>
            <person name="McCartney M.A."/>
            <person name="Auch B."/>
            <person name="Kono T."/>
            <person name="Mallez S."/>
            <person name="Zhang Y."/>
            <person name="Obille A."/>
            <person name="Becker A."/>
            <person name="Abrahante J.E."/>
            <person name="Garbe J."/>
            <person name="Badalamenti J.P."/>
            <person name="Herman A."/>
            <person name="Mangelson H."/>
            <person name="Liachko I."/>
            <person name="Sullivan S."/>
            <person name="Sone E.D."/>
            <person name="Koren S."/>
            <person name="Silverstein K.A.T."/>
            <person name="Beckman K.B."/>
            <person name="Gohl D.M."/>
        </authorList>
    </citation>
    <scope>NUCLEOTIDE SEQUENCE</scope>
    <source>
        <strain evidence="2">Duluth1</strain>
        <tissue evidence="2">Whole animal</tissue>
    </source>
</reference>
<reference evidence="2" key="2">
    <citation type="submission" date="2020-11" db="EMBL/GenBank/DDBJ databases">
        <authorList>
            <person name="McCartney M.A."/>
            <person name="Auch B."/>
            <person name="Kono T."/>
            <person name="Mallez S."/>
            <person name="Becker A."/>
            <person name="Gohl D.M."/>
            <person name="Silverstein K.A.T."/>
            <person name="Koren S."/>
            <person name="Bechman K.B."/>
            <person name="Herman A."/>
            <person name="Abrahante J.E."/>
            <person name="Garbe J."/>
        </authorList>
    </citation>
    <scope>NUCLEOTIDE SEQUENCE</scope>
    <source>
        <strain evidence="2">Duluth1</strain>
        <tissue evidence="2">Whole animal</tissue>
    </source>
</reference>
<protein>
    <submittedName>
        <fullName evidence="2">Uncharacterized protein</fullName>
    </submittedName>
</protein>
<evidence type="ECO:0000313" key="2">
    <source>
        <dbReference type="EMBL" id="KAH3839905.1"/>
    </source>
</evidence>
<proteinExistence type="predicted"/>
<feature type="region of interest" description="Disordered" evidence="1">
    <location>
        <begin position="1"/>
        <end position="86"/>
    </location>
</feature>
<evidence type="ECO:0000256" key="1">
    <source>
        <dbReference type="SAM" id="MobiDB-lite"/>
    </source>
</evidence>
<organism evidence="2 3">
    <name type="scientific">Dreissena polymorpha</name>
    <name type="common">Zebra mussel</name>
    <name type="synonym">Mytilus polymorpha</name>
    <dbReference type="NCBI Taxonomy" id="45954"/>
    <lineage>
        <taxon>Eukaryota</taxon>
        <taxon>Metazoa</taxon>
        <taxon>Spiralia</taxon>
        <taxon>Lophotrochozoa</taxon>
        <taxon>Mollusca</taxon>
        <taxon>Bivalvia</taxon>
        <taxon>Autobranchia</taxon>
        <taxon>Heteroconchia</taxon>
        <taxon>Euheterodonta</taxon>
        <taxon>Imparidentia</taxon>
        <taxon>Neoheterodontei</taxon>
        <taxon>Myida</taxon>
        <taxon>Dreissenoidea</taxon>
        <taxon>Dreissenidae</taxon>
        <taxon>Dreissena</taxon>
    </lineage>
</organism>
<gene>
    <name evidence="2" type="ORF">DPMN_113345</name>
</gene>
<sequence length="248" mass="27239">MQIEHNTNAYKAVCDADPNENPGPKPDQPDRQPTGAVRDATLIRTLAELDQPDRQPTGAADGRRPDRQPTGSDRQPTGFRSERNSRYLHYEGLGPLSDLKEFHPGSDIVHAELPSAACRVDLVSARGFEDAVGDDDPNLNPGPKLDQPDMQPNWSAYTLAMQIEHNTNAYKAVCDADPNENPGPKPDQPDRQPTGPDRQPTGNPWPKLDQPDRQPTGPDRQPTGPDRQPTGSDRQPTGVQRALGRFRG</sequence>
<feature type="region of interest" description="Disordered" evidence="1">
    <location>
        <begin position="129"/>
        <end position="155"/>
    </location>
</feature>
<keyword evidence="3" id="KW-1185">Reference proteome</keyword>
<name>A0A9D4KI14_DREPO</name>
<accession>A0A9D4KI14</accession>
<dbReference type="Proteomes" id="UP000828390">
    <property type="component" value="Unassembled WGS sequence"/>
</dbReference>
<feature type="region of interest" description="Disordered" evidence="1">
    <location>
        <begin position="169"/>
        <end position="248"/>
    </location>
</feature>
<feature type="compositionally biased region" description="Polar residues" evidence="1">
    <location>
        <begin position="229"/>
        <end position="238"/>
    </location>
</feature>
<comment type="caution">
    <text evidence="2">The sequence shown here is derived from an EMBL/GenBank/DDBJ whole genome shotgun (WGS) entry which is preliminary data.</text>
</comment>
<dbReference type="EMBL" id="JAIWYP010000004">
    <property type="protein sequence ID" value="KAH3839905.1"/>
    <property type="molecule type" value="Genomic_DNA"/>
</dbReference>